<dbReference type="Proteomes" id="UP000661649">
    <property type="component" value="Unassembled WGS sequence"/>
</dbReference>
<evidence type="ECO:0000256" key="7">
    <source>
        <dbReference type="RuleBase" id="RU363032"/>
    </source>
</evidence>
<dbReference type="SUPFAM" id="SSF161098">
    <property type="entry name" value="MetI-like"/>
    <property type="match status" value="1"/>
</dbReference>
<keyword evidence="4 7" id="KW-0812">Transmembrane</keyword>
<comment type="caution">
    <text evidence="9">The sequence shown here is derived from an EMBL/GenBank/DDBJ whole genome shotgun (WGS) entry which is preliminary data.</text>
</comment>
<feature type="transmembrane region" description="Helical" evidence="7">
    <location>
        <begin position="130"/>
        <end position="149"/>
    </location>
</feature>
<evidence type="ECO:0000256" key="6">
    <source>
        <dbReference type="ARBA" id="ARBA00023136"/>
    </source>
</evidence>
<evidence type="ECO:0000256" key="1">
    <source>
        <dbReference type="ARBA" id="ARBA00004651"/>
    </source>
</evidence>
<evidence type="ECO:0000313" key="10">
    <source>
        <dbReference type="Proteomes" id="UP000661649"/>
    </source>
</evidence>
<feature type="transmembrane region" description="Helical" evidence="7">
    <location>
        <begin position="68"/>
        <end position="90"/>
    </location>
</feature>
<dbReference type="PANTHER" id="PTHR30151">
    <property type="entry name" value="ALKANE SULFONATE ABC TRANSPORTER-RELATED, MEMBRANE SUBUNIT"/>
    <property type="match status" value="1"/>
</dbReference>
<dbReference type="InterPro" id="IPR035906">
    <property type="entry name" value="MetI-like_sf"/>
</dbReference>
<keyword evidence="2 7" id="KW-0813">Transport</keyword>
<protein>
    <submittedName>
        <fullName evidence="9">ABC transporter permease</fullName>
    </submittedName>
</protein>
<proteinExistence type="inferred from homology"/>
<feature type="transmembrane region" description="Helical" evidence="7">
    <location>
        <begin position="226"/>
        <end position="247"/>
    </location>
</feature>
<keyword evidence="5 7" id="KW-1133">Transmembrane helix</keyword>
<feature type="transmembrane region" description="Helical" evidence="7">
    <location>
        <begin position="170"/>
        <end position="189"/>
    </location>
</feature>
<dbReference type="CDD" id="cd06261">
    <property type="entry name" value="TM_PBP2"/>
    <property type="match status" value="1"/>
</dbReference>
<dbReference type="PROSITE" id="PS50928">
    <property type="entry name" value="ABC_TM1"/>
    <property type="match status" value="1"/>
</dbReference>
<dbReference type="PANTHER" id="PTHR30151:SF0">
    <property type="entry name" value="ABC TRANSPORTER PERMEASE PROTEIN MJ0413-RELATED"/>
    <property type="match status" value="1"/>
</dbReference>
<name>A0ABR7P7Y7_9FIRM</name>
<reference evidence="9 10" key="1">
    <citation type="submission" date="2020-08" db="EMBL/GenBank/DDBJ databases">
        <title>Genome public.</title>
        <authorList>
            <person name="Liu C."/>
            <person name="Sun Q."/>
        </authorList>
    </citation>
    <scope>NUCLEOTIDE SEQUENCE [LARGE SCALE GENOMIC DNA]</scope>
    <source>
        <strain evidence="9 10">3_YM_SP_D4_24.mj</strain>
    </source>
</reference>
<dbReference type="InterPro" id="IPR000515">
    <property type="entry name" value="MetI-like"/>
</dbReference>
<dbReference type="RefSeq" id="WP_022304503.1">
    <property type="nucleotide sequence ID" value="NZ_DAWEED010000022.1"/>
</dbReference>
<dbReference type="EMBL" id="JACRTP010000001">
    <property type="protein sequence ID" value="MBC8627486.1"/>
    <property type="molecule type" value="Genomic_DNA"/>
</dbReference>
<evidence type="ECO:0000256" key="4">
    <source>
        <dbReference type="ARBA" id="ARBA00022692"/>
    </source>
</evidence>
<organism evidence="9 10">
    <name type="scientific">Blautia stercoris</name>
    <dbReference type="NCBI Taxonomy" id="871664"/>
    <lineage>
        <taxon>Bacteria</taxon>
        <taxon>Bacillati</taxon>
        <taxon>Bacillota</taxon>
        <taxon>Clostridia</taxon>
        <taxon>Lachnospirales</taxon>
        <taxon>Lachnospiraceae</taxon>
        <taxon>Blautia</taxon>
    </lineage>
</organism>
<keyword evidence="10" id="KW-1185">Reference proteome</keyword>
<keyword evidence="3" id="KW-1003">Cell membrane</keyword>
<feature type="domain" description="ABC transmembrane type-1" evidence="8">
    <location>
        <begin position="64"/>
        <end position="244"/>
    </location>
</feature>
<evidence type="ECO:0000259" key="8">
    <source>
        <dbReference type="PROSITE" id="PS50928"/>
    </source>
</evidence>
<keyword evidence="6 7" id="KW-0472">Membrane</keyword>
<gene>
    <name evidence="9" type="ORF">H8712_02385</name>
</gene>
<evidence type="ECO:0000313" key="9">
    <source>
        <dbReference type="EMBL" id="MBC8627486.1"/>
    </source>
</evidence>
<comment type="similarity">
    <text evidence="7">Belongs to the binding-protein-dependent transport system permease family.</text>
</comment>
<sequence>MLKKTIRTILSFVVVVVLWQTACTLAHTNETLFPSPYKVLQAFIQLCTTGLPGSTSSVILPLHIETSLIRFAIGYFSSAVSAILLGLLLGSFPRVFTFINPILQIIRPIAPVAFMPFIVFWFGIGDVPAIVIIFIAGFFPILLSVVSAVQNVDKIYYKIADSFGVNKVKTLFCIIFPAIFTQISNALRLALGTSWIFLVSGEMVGSQSGLGFLIMDTKNCMRFDSLLATMLTIGVIGFILDGFLRIAEKLIRTKFGFGA</sequence>
<feature type="transmembrane region" description="Helical" evidence="7">
    <location>
        <begin position="102"/>
        <end position="124"/>
    </location>
</feature>
<evidence type="ECO:0000256" key="3">
    <source>
        <dbReference type="ARBA" id="ARBA00022475"/>
    </source>
</evidence>
<dbReference type="Pfam" id="PF00528">
    <property type="entry name" value="BPD_transp_1"/>
    <property type="match status" value="1"/>
</dbReference>
<dbReference type="Gene3D" id="1.10.3720.10">
    <property type="entry name" value="MetI-like"/>
    <property type="match status" value="1"/>
</dbReference>
<accession>A0ABR7P7Y7</accession>
<evidence type="ECO:0000256" key="5">
    <source>
        <dbReference type="ARBA" id="ARBA00022989"/>
    </source>
</evidence>
<evidence type="ECO:0000256" key="2">
    <source>
        <dbReference type="ARBA" id="ARBA00022448"/>
    </source>
</evidence>
<comment type="subcellular location">
    <subcellularLocation>
        <location evidence="1 7">Cell membrane</location>
        <topology evidence="1 7">Multi-pass membrane protein</topology>
    </subcellularLocation>
</comment>